<reference evidence="7 8" key="1">
    <citation type="submission" date="2012-02" db="EMBL/GenBank/DDBJ databases">
        <title>Improved High-Quality Draft Sequence of Rhizobium leguminosarum bv. trifolii WSM597.</title>
        <authorList>
            <consortium name="US DOE Joint Genome Institute"/>
            <person name="Lucas S."/>
            <person name="Han J."/>
            <person name="Lapidus A."/>
            <person name="Cheng J.-F."/>
            <person name="Goodwin L."/>
            <person name="Pitluck S."/>
            <person name="Peters L."/>
            <person name="Ovchinnikova G."/>
            <person name="Held B."/>
            <person name="Detter J.C."/>
            <person name="Han C."/>
            <person name="Tapia R."/>
            <person name="Land M."/>
            <person name="Hauser L."/>
            <person name="Kyrpides N."/>
            <person name="Ivanova N."/>
            <person name="Pagani I."/>
            <person name="Brau L."/>
            <person name="Yates R."/>
            <person name="O'Hara G."/>
            <person name="Rui T."/>
            <person name="Howieson J."/>
            <person name="Reeve W."/>
            <person name="Woyke T."/>
        </authorList>
    </citation>
    <scope>NUCLEOTIDE SEQUENCE [LARGE SCALE GENOMIC DNA]</scope>
    <source>
        <strain evidence="7 8">WSM597</strain>
    </source>
</reference>
<dbReference type="InterPro" id="IPR001123">
    <property type="entry name" value="LeuE-type"/>
</dbReference>
<evidence type="ECO:0000256" key="2">
    <source>
        <dbReference type="ARBA" id="ARBA00022475"/>
    </source>
</evidence>
<keyword evidence="5 6" id="KW-0472">Membrane</keyword>
<comment type="subcellular location">
    <subcellularLocation>
        <location evidence="1">Cell membrane</location>
        <topology evidence="1">Multi-pass membrane protein</topology>
    </subcellularLocation>
</comment>
<dbReference type="PANTHER" id="PTHR30086">
    <property type="entry name" value="ARGININE EXPORTER PROTEIN ARGO"/>
    <property type="match status" value="1"/>
</dbReference>
<keyword evidence="4 6" id="KW-1133">Transmembrane helix</keyword>
<evidence type="ECO:0000256" key="6">
    <source>
        <dbReference type="SAM" id="Phobius"/>
    </source>
</evidence>
<dbReference type="AlphaFoldDB" id="I9NMC6"/>
<keyword evidence="2" id="KW-1003">Cell membrane</keyword>
<feature type="transmembrane region" description="Helical" evidence="6">
    <location>
        <begin position="197"/>
        <end position="215"/>
    </location>
</feature>
<organism evidence="7 8">
    <name type="scientific">Rhizobium leguminosarum bv. trifolii WSM597</name>
    <dbReference type="NCBI Taxonomy" id="754764"/>
    <lineage>
        <taxon>Bacteria</taxon>
        <taxon>Pseudomonadati</taxon>
        <taxon>Pseudomonadota</taxon>
        <taxon>Alphaproteobacteria</taxon>
        <taxon>Hyphomicrobiales</taxon>
        <taxon>Rhizobiaceae</taxon>
        <taxon>Rhizobium/Agrobacterium group</taxon>
        <taxon>Rhizobium</taxon>
    </lineage>
</organism>
<evidence type="ECO:0000313" key="8">
    <source>
        <dbReference type="Proteomes" id="UP000005092"/>
    </source>
</evidence>
<proteinExistence type="predicted"/>
<dbReference type="EMBL" id="JH719381">
    <property type="protein sequence ID" value="EJB07987.1"/>
    <property type="molecule type" value="Genomic_DNA"/>
</dbReference>
<evidence type="ECO:0000256" key="3">
    <source>
        <dbReference type="ARBA" id="ARBA00022692"/>
    </source>
</evidence>
<evidence type="ECO:0000256" key="1">
    <source>
        <dbReference type="ARBA" id="ARBA00004651"/>
    </source>
</evidence>
<evidence type="ECO:0000313" key="7">
    <source>
        <dbReference type="EMBL" id="EJB07987.1"/>
    </source>
</evidence>
<dbReference type="HOGENOM" id="CLU_087840_0_0_5"/>
<gene>
    <name evidence="7" type="ORF">Rleg9DRAFT_7014</name>
</gene>
<feature type="transmembrane region" description="Helical" evidence="6">
    <location>
        <begin position="20"/>
        <end position="40"/>
    </location>
</feature>
<protein>
    <submittedName>
        <fullName evidence="7">Lysine efflux permease</fullName>
    </submittedName>
</protein>
<dbReference type="GO" id="GO:0015171">
    <property type="term" value="F:amino acid transmembrane transporter activity"/>
    <property type="evidence" value="ECO:0007669"/>
    <property type="project" value="TreeGrafter"/>
</dbReference>
<evidence type="ECO:0000256" key="4">
    <source>
        <dbReference type="ARBA" id="ARBA00022989"/>
    </source>
</evidence>
<dbReference type="Proteomes" id="UP000005092">
    <property type="component" value="Unassembled WGS sequence"/>
</dbReference>
<feature type="transmembrane region" description="Helical" evidence="6">
    <location>
        <begin position="163"/>
        <end position="185"/>
    </location>
</feature>
<name>I9NMC6_RHILT</name>
<dbReference type="Pfam" id="PF01810">
    <property type="entry name" value="LysE"/>
    <property type="match status" value="1"/>
</dbReference>
<evidence type="ECO:0000256" key="5">
    <source>
        <dbReference type="ARBA" id="ARBA00023136"/>
    </source>
</evidence>
<keyword evidence="3 6" id="KW-0812">Transmembrane</keyword>
<feature type="transmembrane region" description="Helical" evidence="6">
    <location>
        <begin position="52"/>
        <end position="75"/>
    </location>
</feature>
<dbReference type="GO" id="GO:0005886">
    <property type="term" value="C:plasma membrane"/>
    <property type="evidence" value="ECO:0007669"/>
    <property type="project" value="UniProtKB-SubCell"/>
</dbReference>
<accession>I9NMC6</accession>
<sequence length="217" mass="23628">MAIPTVIEVRVFAEAMNFSIYVTGLMMGLSLIVAIGAQNAFILRQGLRNEHVFAVCLACALSDAALIVLGVTSLQQIARFIPWLDPVMRYGGAAFLAWYGAKNLYSALRSTASLTAAEAKTSSFRQTLATCLALTWLNPHVYLDTVVLLGTISTRYPGEQASFAAGAVTGSFLFFFSLGYGATWLRPIFSKPSSWRMLETLVAFTMWIIAFKLLGGM</sequence>
<dbReference type="PANTHER" id="PTHR30086:SF20">
    <property type="entry name" value="ARGININE EXPORTER PROTEIN ARGO-RELATED"/>
    <property type="match status" value="1"/>
</dbReference>